<evidence type="ECO:0000259" key="1">
    <source>
        <dbReference type="Pfam" id="PF00561"/>
    </source>
</evidence>
<dbReference type="PRINTS" id="PR00111">
    <property type="entry name" value="ABHYDROLASE"/>
</dbReference>
<proteinExistence type="predicted"/>
<dbReference type="RefSeq" id="WP_220204124.1">
    <property type="nucleotide sequence ID" value="NZ_BNJK01000001.1"/>
</dbReference>
<dbReference type="EMBL" id="BNJK01000001">
    <property type="protein sequence ID" value="GHO93336.1"/>
    <property type="molecule type" value="Genomic_DNA"/>
</dbReference>
<name>A0A8J3IQ22_9CHLR</name>
<dbReference type="InterPro" id="IPR050471">
    <property type="entry name" value="AB_hydrolase"/>
</dbReference>
<dbReference type="Proteomes" id="UP000597444">
    <property type="component" value="Unassembled WGS sequence"/>
</dbReference>
<dbReference type="InterPro" id="IPR029058">
    <property type="entry name" value="AB_hydrolase_fold"/>
</dbReference>
<dbReference type="PANTHER" id="PTHR43433:SF5">
    <property type="entry name" value="AB HYDROLASE-1 DOMAIN-CONTAINING PROTEIN"/>
    <property type="match status" value="1"/>
</dbReference>
<accession>A0A8J3IQ22</accession>
<keyword evidence="2" id="KW-0378">Hydrolase</keyword>
<evidence type="ECO:0000313" key="2">
    <source>
        <dbReference type="EMBL" id="GHO93336.1"/>
    </source>
</evidence>
<reference evidence="2" key="1">
    <citation type="submission" date="2020-10" db="EMBL/GenBank/DDBJ databases">
        <title>Taxonomic study of unclassified bacteria belonging to the class Ktedonobacteria.</title>
        <authorList>
            <person name="Yabe S."/>
            <person name="Wang C.M."/>
            <person name="Zheng Y."/>
            <person name="Sakai Y."/>
            <person name="Cavaletti L."/>
            <person name="Monciardini P."/>
            <person name="Donadio S."/>
        </authorList>
    </citation>
    <scope>NUCLEOTIDE SEQUENCE</scope>
    <source>
        <strain evidence="2">ID150040</strain>
    </source>
</reference>
<dbReference type="GO" id="GO:0046503">
    <property type="term" value="P:glycerolipid catabolic process"/>
    <property type="evidence" value="ECO:0007669"/>
    <property type="project" value="TreeGrafter"/>
</dbReference>
<organism evidence="2 3">
    <name type="scientific">Reticulibacter mediterranei</name>
    <dbReference type="NCBI Taxonomy" id="2778369"/>
    <lineage>
        <taxon>Bacteria</taxon>
        <taxon>Bacillati</taxon>
        <taxon>Chloroflexota</taxon>
        <taxon>Ktedonobacteria</taxon>
        <taxon>Ktedonobacterales</taxon>
        <taxon>Reticulibacteraceae</taxon>
        <taxon>Reticulibacter</taxon>
    </lineage>
</organism>
<dbReference type="PANTHER" id="PTHR43433">
    <property type="entry name" value="HYDROLASE, ALPHA/BETA FOLD FAMILY PROTEIN"/>
    <property type="match status" value="1"/>
</dbReference>
<dbReference type="Pfam" id="PF00561">
    <property type="entry name" value="Abhydrolase_1"/>
    <property type="match status" value="1"/>
</dbReference>
<dbReference type="SUPFAM" id="SSF53474">
    <property type="entry name" value="alpha/beta-Hydrolases"/>
    <property type="match status" value="1"/>
</dbReference>
<comment type="caution">
    <text evidence="2">The sequence shown here is derived from an EMBL/GenBank/DDBJ whole genome shotgun (WGS) entry which is preliminary data.</text>
</comment>
<evidence type="ECO:0000313" key="3">
    <source>
        <dbReference type="Proteomes" id="UP000597444"/>
    </source>
</evidence>
<gene>
    <name evidence="2" type="ORF">KSF_033840</name>
</gene>
<keyword evidence="3" id="KW-1185">Reference proteome</keyword>
<dbReference type="InterPro" id="IPR000073">
    <property type="entry name" value="AB_hydrolase_1"/>
</dbReference>
<feature type="domain" description="AB hydrolase-1" evidence="1">
    <location>
        <begin position="22"/>
        <end position="246"/>
    </location>
</feature>
<dbReference type="GO" id="GO:0004806">
    <property type="term" value="F:triacylglycerol lipase activity"/>
    <property type="evidence" value="ECO:0007669"/>
    <property type="project" value="TreeGrafter"/>
</dbReference>
<dbReference type="AlphaFoldDB" id="A0A8J3IQ22"/>
<sequence>MPFVTVSDGTQLYYEELGAGEPLLLVSGQGLDHTFWNEVRDDFADRYRVIVYDHRGTGRSDKPSAPPYSTRGFAQDAAELLDRLGIAHAHVYGHSMGGRISQWLAIDHGERVGALVLGATSPGNAHGVPRPSEVNALWTNPPADPQEALKAMGALFLSPAWIEDHLETVKALFQTTIPEHARTLHYLASEGHDSWDFLPMIIAPTLVMHGSEDLMNPTANAKLLAERIPGAEKYIVEHGRHSYMIEFREESSRVVKEFLARHPL</sequence>
<protein>
    <submittedName>
        <fullName evidence="2">Alpha/beta hydrolase fold protein</fullName>
    </submittedName>
</protein>
<dbReference type="Gene3D" id="3.40.50.1820">
    <property type="entry name" value="alpha/beta hydrolase"/>
    <property type="match status" value="1"/>
</dbReference>